<keyword evidence="2" id="KW-1185">Reference proteome</keyword>
<dbReference type="Proteomes" id="UP000822476">
    <property type="component" value="Unassembled WGS sequence"/>
</dbReference>
<accession>A0A8S9YTN7</accession>
<reference evidence="1" key="1">
    <citation type="submission" date="2019-07" db="EMBL/GenBank/DDBJ databases">
        <title>Annotation for the trematode Paragonimus miyazaki's.</title>
        <authorList>
            <person name="Choi Y.-J."/>
        </authorList>
    </citation>
    <scope>NUCLEOTIDE SEQUENCE</scope>
    <source>
        <strain evidence="1">Japan</strain>
    </source>
</reference>
<evidence type="ECO:0000313" key="2">
    <source>
        <dbReference type="Proteomes" id="UP000822476"/>
    </source>
</evidence>
<dbReference type="EMBL" id="JTDE01001941">
    <property type="protein sequence ID" value="KAF7258102.1"/>
    <property type="molecule type" value="Genomic_DNA"/>
</dbReference>
<protein>
    <submittedName>
        <fullName evidence="1">Uncharacterized protein</fullName>
    </submittedName>
</protein>
<name>A0A8S9YTN7_9TREM</name>
<evidence type="ECO:0000313" key="1">
    <source>
        <dbReference type="EMBL" id="KAF7258102.1"/>
    </source>
</evidence>
<dbReference type="AlphaFoldDB" id="A0A8S9YTN7"/>
<organism evidence="1 2">
    <name type="scientific">Paragonimus skrjabini miyazakii</name>
    <dbReference type="NCBI Taxonomy" id="59628"/>
    <lineage>
        <taxon>Eukaryota</taxon>
        <taxon>Metazoa</taxon>
        <taxon>Spiralia</taxon>
        <taxon>Lophotrochozoa</taxon>
        <taxon>Platyhelminthes</taxon>
        <taxon>Trematoda</taxon>
        <taxon>Digenea</taxon>
        <taxon>Plagiorchiida</taxon>
        <taxon>Troglotremata</taxon>
        <taxon>Troglotrematidae</taxon>
        <taxon>Paragonimus</taxon>
    </lineage>
</organism>
<proteinExistence type="predicted"/>
<comment type="caution">
    <text evidence="1">The sequence shown here is derived from an EMBL/GenBank/DDBJ whole genome shotgun (WGS) entry which is preliminary data.</text>
</comment>
<gene>
    <name evidence="1" type="ORF">EG68_04325</name>
</gene>
<sequence>MTSAITEQMSEMITSFSTLTLSFEMFRGHFSDFQDNSFRWIADCTLKCLEERALICISETSDELCSRIYNRSIFPAHALLVFSLNQSVFLGGHRIQARLLFLETIRLKPGDSLKKCY</sequence>